<dbReference type="EMBL" id="CCRF01000050">
    <property type="protein sequence ID" value="CEE01557.1"/>
    <property type="molecule type" value="Genomic_DNA"/>
</dbReference>
<dbReference type="Proteomes" id="UP000040576">
    <property type="component" value="Unassembled WGS sequence"/>
</dbReference>
<reference evidence="5 6" key="2">
    <citation type="submission" date="2015-01" db="EMBL/GenBank/DDBJ databases">
        <title>Draft Genome Sequences of Four Bacillus thermoamylovorans Strains, Isolated From Food Products.</title>
        <authorList>
            <person name="Krawcyk A.O."/>
            <person name="Berendsen E.M."/>
            <person name="Eijlander R.T."/>
            <person name="de Jong A."/>
            <person name="Wells-Bennik M."/>
            <person name="Kuipers O.P."/>
        </authorList>
    </citation>
    <scope>NUCLEOTIDE SEQUENCE [LARGE SCALE GENOMIC DNA]</scope>
    <source>
        <strain evidence="5 6">B4167</strain>
    </source>
</reference>
<keyword evidence="7" id="KW-1185">Reference proteome</keyword>
<dbReference type="InterPro" id="IPR036291">
    <property type="entry name" value="NAD(P)-bd_dom_sf"/>
</dbReference>
<dbReference type="AlphaFoldDB" id="A0A090IV24"/>
<dbReference type="Pfam" id="PF03435">
    <property type="entry name" value="Sacchrp_dh_NADP"/>
    <property type="match status" value="1"/>
</dbReference>
<evidence type="ECO:0000256" key="1">
    <source>
        <dbReference type="ARBA" id="ARBA00023002"/>
    </source>
</evidence>
<dbReference type="InterPro" id="IPR005097">
    <property type="entry name" value="Sacchrp_dh_NADP-bd"/>
</dbReference>
<protein>
    <submittedName>
        <fullName evidence="4">Lysine 6-dehydrogenase</fullName>
        <ecNumber evidence="4">1.4.1.18</ecNumber>
    </submittedName>
</protein>
<dbReference type="Gene3D" id="3.30.360.10">
    <property type="entry name" value="Dihydrodipicolinate Reductase, domain 2"/>
    <property type="match status" value="1"/>
</dbReference>
<dbReference type="PATRIC" id="fig|35841.7.peg.3476"/>
<name>A0A090IV24_9BACI</name>
<reference evidence="4 7" key="1">
    <citation type="submission" date="2014-07" db="EMBL/GenBank/DDBJ databases">
        <authorList>
            <person name="Wibberg Daniel"/>
        </authorList>
    </citation>
    <scope>NUCLEOTIDE SEQUENCE [LARGE SCALE GENOMIC DNA]</scope>
</reference>
<gene>
    <name evidence="4" type="primary">lysDH</name>
    <name evidence="5" type="ORF">B4167_0455</name>
    <name evidence="4" type="ORF">BT1A1_1729</name>
</gene>
<proteinExistence type="predicted"/>
<dbReference type="Proteomes" id="UP000032076">
    <property type="component" value="Unassembled WGS sequence"/>
</dbReference>
<evidence type="ECO:0000313" key="4">
    <source>
        <dbReference type="EMBL" id="CEE01557.1"/>
    </source>
</evidence>
<dbReference type="PANTHER" id="PTHR11133">
    <property type="entry name" value="SACCHAROPINE DEHYDROGENASE"/>
    <property type="match status" value="1"/>
</dbReference>
<keyword evidence="1 4" id="KW-0560">Oxidoreductase</keyword>
<sequence>MKIGVLGSGLMGKEAARDLVESSGVTTVGLADLDFNRAKTVCEQIQSQKLTPFQVDARNEEELANFMSQFDCIINALFYSFNEIVAKTAIKVGVHSVDLGGHIGHMTDKVLALKNDAKNAGVTIIPDLGVAPGMINILSGYGYSKLDKATAVKLYVGGIPVRPDPPLEYNHVFSMEGLLDHYTDPSLIIRNGKLMVVPSLSEIEPIYFEKFGPLEAFHTSGGTSTLSISYPELETLEYKTIRYPGHAKKMKLLVDLNLTRTDYEVEVDGKTINPRKVLLKVLDPIVELKDKDDVTLLRVIVSGEKDLNPATYTYEMVTFKDSTKNITAMARATANTISVVAQMIANGIITKRGVYPPEQIVPGDIYIEEMKKRGVVISENLS</sequence>
<feature type="domain" description="Saccharopine dehydrogenase-like C-terminal" evidence="3">
    <location>
        <begin position="129"/>
        <end position="375"/>
    </location>
</feature>
<evidence type="ECO:0000259" key="3">
    <source>
        <dbReference type="Pfam" id="PF16653"/>
    </source>
</evidence>
<dbReference type="GO" id="GO:0050303">
    <property type="term" value="F:lysine 6-dehydrogenase activity"/>
    <property type="evidence" value="ECO:0007669"/>
    <property type="project" value="UniProtKB-EC"/>
</dbReference>
<evidence type="ECO:0000313" key="6">
    <source>
        <dbReference type="Proteomes" id="UP000032076"/>
    </source>
</evidence>
<evidence type="ECO:0000313" key="5">
    <source>
        <dbReference type="EMBL" id="KIO74177.1"/>
    </source>
</evidence>
<organism evidence="4 7">
    <name type="scientific">Caldibacillus thermoamylovorans</name>
    <dbReference type="NCBI Taxonomy" id="35841"/>
    <lineage>
        <taxon>Bacteria</taxon>
        <taxon>Bacillati</taxon>
        <taxon>Bacillota</taxon>
        <taxon>Bacilli</taxon>
        <taxon>Bacillales</taxon>
        <taxon>Bacillaceae</taxon>
        <taxon>Caldibacillus</taxon>
    </lineage>
</organism>
<dbReference type="InterPro" id="IPR032095">
    <property type="entry name" value="Sacchrp_dh-like_C"/>
</dbReference>
<dbReference type="SUPFAM" id="SSF55347">
    <property type="entry name" value="Glyceraldehyde-3-phosphate dehydrogenase-like, C-terminal domain"/>
    <property type="match status" value="1"/>
</dbReference>
<evidence type="ECO:0000259" key="2">
    <source>
        <dbReference type="Pfam" id="PF03435"/>
    </source>
</evidence>
<dbReference type="Gene3D" id="3.40.50.720">
    <property type="entry name" value="NAD(P)-binding Rossmann-like Domain"/>
    <property type="match status" value="1"/>
</dbReference>
<dbReference type="SUPFAM" id="SSF51735">
    <property type="entry name" value="NAD(P)-binding Rossmann-fold domains"/>
    <property type="match status" value="1"/>
</dbReference>
<dbReference type="OrthoDB" id="9769367at2"/>
<feature type="domain" description="Saccharopine dehydrogenase NADP binding" evidence="2">
    <location>
        <begin position="3"/>
        <end position="125"/>
    </location>
</feature>
<accession>A0A090IV24</accession>
<evidence type="ECO:0000313" key="7">
    <source>
        <dbReference type="Proteomes" id="UP000040576"/>
    </source>
</evidence>
<dbReference type="Pfam" id="PF16653">
    <property type="entry name" value="Sacchrp_dh_C"/>
    <property type="match status" value="1"/>
</dbReference>
<dbReference type="PANTHER" id="PTHR11133:SF22">
    <property type="entry name" value="ALPHA-AMINOADIPIC SEMIALDEHYDE SYNTHASE, MITOCHONDRIAL"/>
    <property type="match status" value="1"/>
</dbReference>
<dbReference type="InterPro" id="IPR051168">
    <property type="entry name" value="AASS"/>
</dbReference>
<dbReference type="EC" id="1.4.1.18" evidence="4"/>
<dbReference type="RefSeq" id="WP_034770030.1">
    <property type="nucleotide sequence ID" value="NZ_CCRF01000050.1"/>
</dbReference>
<dbReference type="EMBL" id="JXLU01000010">
    <property type="protein sequence ID" value="KIO74177.1"/>
    <property type="molecule type" value="Genomic_DNA"/>
</dbReference>